<feature type="site" description="Important for substrate specificity" evidence="3">
    <location>
        <position position="69"/>
    </location>
</feature>
<name>A0A140DW55_9FIRM</name>
<dbReference type="GeneID" id="78478404"/>
<keyword evidence="3" id="KW-0546">Nucleotide metabolism</keyword>
<evidence type="ECO:0000256" key="2">
    <source>
        <dbReference type="ARBA" id="ARBA00022801"/>
    </source>
</evidence>
<proteinExistence type="inferred from homology"/>
<dbReference type="SUPFAM" id="SSF52972">
    <property type="entry name" value="ITPase-like"/>
    <property type="match status" value="1"/>
</dbReference>
<accession>A0A140DW55</accession>
<sequence>MELILASQSPRRKQLLEEQGYKADVHPAEIAETISTTMPLDEALERLALDKARAVQPAFPDRTILAADTVVVYGGEILGKPSDDREACDYLMRLSGETHQVKTGVCILTPELEITFTDTTDVHFRVLEDQEILEYTDSGRALDKAGAYGIQDSGFVDRISGSWSNVVGLPMEKVEEVLDYLCRKGCATAV</sequence>
<evidence type="ECO:0000313" key="5">
    <source>
        <dbReference type="Proteomes" id="UP000069771"/>
    </source>
</evidence>
<comment type="function">
    <text evidence="3">Nucleoside triphosphate pyrophosphatase that hydrolyzes dTTP and UTP. May have a dual role in cell division arrest and in preventing the incorporation of modified nucleotides into cellular nucleic acids.</text>
</comment>
<keyword evidence="3" id="KW-0963">Cytoplasm</keyword>
<dbReference type="GO" id="GO:0009117">
    <property type="term" value="P:nucleotide metabolic process"/>
    <property type="evidence" value="ECO:0007669"/>
    <property type="project" value="UniProtKB-KW"/>
</dbReference>
<feature type="site" description="Important for substrate specificity" evidence="3">
    <location>
        <position position="151"/>
    </location>
</feature>
<dbReference type="InterPro" id="IPR029001">
    <property type="entry name" value="ITPase-like_fam"/>
</dbReference>
<dbReference type="HAMAP" id="MF_00528">
    <property type="entry name" value="Maf"/>
    <property type="match status" value="1"/>
</dbReference>
<comment type="subcellular location">
    <subcellularLocation>
        <location evidence="3">Cytoplasm</location>
    </subcellularLocation>
</comment>
<comment type="cofactor">
    <cofactor evidence="1 3">
        <name>a divalent metal cation</name>
        <dbReference type="ChEBI" id="CHEBI:60240"/>
    </cofactor>
</comment>
<keyword evidence="2 3" id="KW-0378">Hydrolase</keyword>
<comment type="catalytic activity">
    <reaction evidence="3">
        <text>UTP + H2O = UMP + diphosphate + H(+)</text>
        <dbReference type="Rhea" id="RHEA:29395"/>
        <dbReference type="ChEBI" id="CHEBI:15377"/>
        <dbReference type="ChEBI" id="CHEBI:15378"/>
        <dbReference type="ChEBI" id="CHEBI:33019"/>
        <dbReference type="ChEBI" id="CHEBI:46398"/>
        <dbReference type="ChEBI" id="CHEBI:57865"/>
        <dbReference type="EC" id="3.6.1.9"/>
    </reaction>
</comment>
<evidence type="ECO:0000256" key="3">
    <source>
        <dbReference type="HAMAP-Rule" id="MF_00528"/>
    </source>
</evidence>
<dbReference type="Pfam" id="PF02545">
    <property type="entry name" value="Maf"/>
    <property type="match status" value="1"/>
</dbReference>
<dbReference type="CDD" id="cd00555">
    <property type="entry name" value="Maf"/>
    <property type="match status" value="1"/>
</dbReference>
<dbReference type="GO" id="GO:0036221">
    <property type="term" value="F:UTP diphosphatase activity"/>
    <property type="evidence" value="ECO:0007669"/>
    <property type="project" value="RHEA"/>
</dbReference>
<dbReference type="RefSeq" id="WP_067557861.1">
    <property type="nucleotide sequence ID" value="NZ_CAKOCV010000008.1"/>
</dbReference>
<dbReference type="PANTHER" id="PTHR43213:SF5">
    <property type="entry name" value="BIFUNCTIONAL DTTP_UTP PYROPHOSPHATASE_METHYLTRANSFERASE PROTEIN-RELATED"/>
    <property type="match status" value="1"/>
</dbReference>
<feature type="site" description="Important for substrate specificity" evidence="3">
    <location>
        <position position="11"/>
    </location>
</feature>
<evidence type="ECO:0000256" key="1">
    <source>
        <dbReference type="ARBA" id="ARBA00001968"/>
    </source>
</evidence>
<reference evidence="4 5" key="1">
    <citation type="journal article" date="2016" name="Gut Pathog.">
        <title>Whole genome sequencing of "Faecalibaculum rodentium" ALO17, isolated from C57BL/6J laboratory mouse feces.</title>
        <authorList>
            <person name="Lim S."/>
            <person name="Chang D.H."/>
            <person name="Ahn S."/>
            <person name="Kim B.C."/>
        </authorList>
    </citation>
    <scope>NUCLEOTIDE SEQUENCE [LARGE SCALE GENOMIC DNA]</scope>
    <source>
        <strain evidence="4 5">Alo17</strain>
    </source>
</reference>
<dbReference type="PANTHER" id="PTHR43213">
    <property type="entry name" value="BIFUNCTIONAL DTTP/UTP PYROPHOSPHATASE/METHYLTRANSFERASE PROTEIN-RELATED"/>
    <property type="match status" value="1"/>
</dbReference>
<keyword evidence="5" id="KW-1185">Reference proteome</keyword>
<comment type="catalytic activity">
    <reaction evidence="3">
        <text>dTTP + H2O = dTMP + diphosphate + H(+)</text>
        <dbReference type="Rhea" id="RHEA:28534"/>
        <dbReference type="ChEBI" id="CHEBI:15377"/>
        <dbReference type="ChEBI" id="CHEBI:15378"/>
        <dbReference type="ChEBI" id="CHEBI:33019"/>
        <dbReference type="ChEBI" id="CHEBI:37568"/>
        <dbReference type="ChEBI" id="CHEBI:63528"/>
        <dbReference type="EC" id="3.6.1.9"/>
    </reaction>
</comment>
<dbReference type="KEGG" id="fro:AALO17_17480"/>
<comment type="similarity">
    <text evidence="3">Belongs to the Maf family. YhdE subfamily.</text>
</comment>
<dbReference type="EC" id="3.6.1.9" evidence="3"/>
<evidence type="ECO:0000313" key="4">
    <source>
        <dbReference type="EMBL" id="AMK54882.1"/>
    </source>
</evidence>
<dbReference type="GO" id="GO:0036218">
    <property type="term" value="F:dTTP diphosphatase activity"/>
    <property type="evidence" value="ECO:0007669"/>
    <property type="project" value="RHEA"/>
</dbReference>
<dbReference type="GO" id="GO:0005737">
    <property type="term" value="C:cytoplasm"/>
    <property type="evidence" value="ECO:0007669"/>
    <property type="project" value="UniProtKB-SubCell"/>
</dbReference>
<dbReference type="EMBL" id="CP011391">
    <property type="protein sequence ID" value="AMK54882.1"/>
    <property type="molecule type" value="Genomic_DNA"/>
</dbReference>
<dbReference type="PATRIC" id="fig|1702221.3.peg.1704"/>
<dbReference type="InterPro" id="IPR003697">
    <property type="entry name" value="Maf-like"/>
</dbReference>
<protein>
    <recommendedName>
        <fullName evidence="3">dTTP/UTP pyrophosphatase</fullName>
        <shortName evidence="3">dTTPase/UTPase</shortName>
        <ecNumber evidence="3">3.6.1.9</ecNumber>
    </recommendedName>
    <alternativeName>
        <fullName evidence="3">Nucleoside triphosphate pyrophosphatase</fullName>
    </alternativeName>
    <alternativeName>
        <fullName evidence="3">Nucleotide pyrophosphatase</fullName>
        <shortName evidence="3">Nucleotide PPase</shortName>
    </alternativeName>
</protein>
<dbReference type="OrthoDB" id="9807767at2"/>
<dbReference type="Proteomes" id="UP000069771">
    <property type="component" value="Chromosome"/>
</dbReference>
<dbReference type="STRING" id="1702221.AALO17_17480"/>
<comment type="caution">
    <text evidence="3">Lacks conserved residue(s) required for the propagation of feature annotation.</text>
</comment>
<feature type="active site" description="Proton acceptor" evidence="3">
    <location>
        <position position="68"/>
    </location>
</feature>
<gene>
    <name evidence="4" type="ORF">AALO17_17480</name>
</gene>
<dbReference type="Gene3D" id="3.90.950.10">
    <property type="match status" value="1"/>
</dbReference>
<organism evidence="4 5">
    <name type="scientific">Faecalibaculum rodentium</name>
    <dbReference type="NCBI Taxonomy" id="1702221"/>
    <lineage>
        <taxon>Bacteria</taxon>
        <taxon>Bacillati</taxon>
        <taxon>Bacillota</taxon>
        <taxon>Erysipelotrichia</taxon>
        <taxon>Erysipelotrichales</taxon>
        <taxon>Erysipelotrichaceae</taxon>
        <taxon>Faecalibaculum</taxon>
    </lineage>
</organism>
<dbReference type="AlphaFoldDB" id="A0A140DW55"/>
<dbReference type="NCBIfam" id="TIGR00172">
    <property type="entry name" value="maf"/>
    <property type="match status" value="1"/>
</dbReference>
<dbReference type="PIRSF" id="PIRSF006305">
    <property type="entry name" value="Maf"/>
    <property type="match status" value="1"/>
</dbReference>